<name>A0AAV1IJD9_9CHLO</name>
<comment type="caution">
    <text evidence="3">The sequence shown here is derived from an EMBL/GenBank/DDBJ whole genome shotgun (WGS) entry which is preliminary data.</text>
</comment>
<dbReference type="Pfam" id="PF07250">
    <property type="entry name" value="Glyoxal_oxid_N"/>
    <property type="match status" value="2"/>
</dbReference>
<dbReference type="SUPFAM" id="SSF50965">
    <property type="entry name" value="Galactose oxidase, central domain"/>
    <property type="match status" value="1"/>
</dbReference>
<protein>
    <recommendedName>
        <fullName evidence="2">Glyoxal oxidase N-terminal domain-containing protein</fullName>
    </recommendedName>
</protein>
<sequence>MIRETMAAWQLAFALIAVLSFTGDAAPITGRGLLQSSLSINPSDPISATTADLVNDPQGRGHLLARLGASASNYQAQYPYMFPPGIYDVPPTVDPGTGIPNGGSASTDGSWKVVGNAGALAVHAIPFTNELILFMSRPNNRNGSGDDPYLTVDDGTQTEIAALYDMTTNTFVPYHITEHPFCSGHTLLPDGRGIIVGGDDLNLNPPFLTNGIQAVRVFDPLTRKIELVAELDRGRWYASVMTMADGNLLVLGGVQQEAGGFAGMPSPSTTMHPVTTCSPNTGGSIADPSYDNPSYSIFDTEKFTSSPSLTLTILLESWPVNSYPYAFLLPSGSALIIAGSLMDALFFTPTGAARDDSIGLLPTLPVPVNYPQYNSAVLLPLQGPDYSTKVLLAGGSGKYCSNSMTPAGQTSFLIDVSPGADHTIQEETLAFPRIMGDLTLLPDGTVFLCNGAKLGIAGGSGPNGAAATNGTTVAESYDPAAPAGSRWSTVADSGIYRLYHSWSLLKRDATVIVGGSEVTAEHRVQVCVL</sequence>
<evidence type="ECO:0000259" key="2">
    <source>
        <dbReference type="Pfam" id="PF07250"/>
    </source>
</evidence>
<evidence type="ECO:0000256" key="1">
    <source>
        <dbReference type="SAM" id="SignalP"/>
    </source>
</evidence>
<dbReference type="PANTHER" id="PTHR32208">
    <property type="entry name" value="SECRETED PROTEIN-RELATED"/>
    <property type="match status" value="1"/>
</dbReference>
<feature type="chain" id="PRO_5043953948" description="Glyoxal oxidase N-terminal domain-containing protein" evidence="1">
    <location>
        <begin position="26"/>
        <end position="529"/>
    </location>
</feature>
<dbReference type="PANTHER" id="PTHR32208:SF21">
    <property type="entry name" value="LOW QUALITY PROTEIN: ALDEHYDE OXIDASE GLOX-LIKE"/>
    <property type="match status" value="1"/>
</dbReference>
<feature type="domain" description="Glyoxal oxidase N-terminal" evidence="2">
    <location>
        <begin position="161"/>
        <end position="261"/>
    </location>
</feature>
<dbReference type="Gene3D" id="2.130.10.80">
    <property type="entry name" value="Galactose oxidase/kelch, beta-propeller"/>
    <property type="match status" value="1"/>
</dbReference>
<gene>
    <name evidence="3" type="ORF">CVIRNUC_010661</name>
</gene>
<dbReference type="InterPro" id="IPR009880">
    <property type="entry name" value="Glyoxal_oxidase_N"/>
</dbReference>
<dbReference type="InterPro" id="IPR037293">
    <property type="entry name" value="Gal_Oxidase_central_sf"/>
</dbReference>
<evidence type="ECO:0000313" key="4">
    <source>
        <dbReference type="Proteomes" id="UP001314263"/>
    </source>
</evidence>
<feature type="domain" description="Glyoxal oxidase N-terminal" evidence="2">
    <location>
        <begin position="319"/>
        <end position="521"/>
    </location>
</feature>
<dbReference type="AlphaFoldDB" id="A0AAV1IJD9"/>
<organism evidence="3 4">
    <name type="scientific">Coccomyxa viridis</name>
    <dbReference type="NCBI Taxonomy" id="1274662"/>
    <lineage>
        <taxon>Eukaryota</taxon>
        <taxon>Viridiplantae</taxon>
        <taxon>Chlorophyta</taxon>
        <taxon>core chlorophytes</taxon>
        <taxon>Trebouxiophyceae</taxon>
        <taxon>Trebouxiophyceae incertae sedis</taxon>
        <taxon>Coccomyxaceae</taxon>
        <taxon>Coccomyxa</taxon>
    </lineage>
</organism>
<evidence type="ECO:0000313" key="3">
    <source>
        <dbReference type="EMBL" id="CAK0787441.1"/>
    </source>
</evidence>
<accession>A0AAV1IJD9</accession>
<dbReference type="EMBL" id="CAUYUE010000017">
    <property type="protein sequence ID" value="CAK0787441.1"/>
    <property type="molecule type" value="Genomic_DNA"/>
</dbReference>
<keyword evidence="4" id="KW-1185">Reference proteome</keyword>
<dbReference type="InterPro" id="IPR011043">
    <property type="entry name" value="Gal_Oxase/kelch_b-propeller"/>
</dbReference>
<dbReference type="Proteomes" id="UP001314263">
    <property type="component" value="Unassembled WGS sequence"/>
</dbReference>
<keyword evidence="1" id="KW-0732">Signal</keyword>
<reference evidence="3 4" key="1">
    <citation type="submission" date="2023-10" db="EMBL/GenBank/DDBJ databases">
        <authorList>
            <person name="Maclean D."/>
            <person name="Macfadyen A."/>
        </authorList>
    </citation>
    <scope>NUCLEOTIDE SEQUENCE [LARGE SCALE GENOMIC DNA]</scope>
</reference>
<proteinExistence type="predicted"/>
<feature type="signal peptide" evidence="1">
    <location>
        <begin position="1"/>
        <end position="25"/>
    </location>
</feature>